<dbReference type="RefSeq" id="WP_111063915.1">
    <property type="nucleotide sequence ID" value="NZ_JBHUCU010000005.1"/>
</dbReference>
<keyword evidence="4" id="KW-1185">Reference proteome</keyword>
<dbReference type="EMBL" id="QKSB01000008">
    <property type="protein sequence ID" value="PZE16465.1"/>
    <property type="molecule type" value="Genomic_DNA"/>
</dbReference>
<dbReference type="Proteomes" id="UP000249248">
    <property type="component" value="Unassembled WGS sequence"/>
</dbReference>
<dbReference type="NCBIfam" id="TIGR02231">
    <property type="entry name" value="mucoidy inhibitor MuiA family protein"/>
    <property type="match status" value="1"/>
</dbReference>
<feature type="domain" description="DUF4140" evidence="2">
    <location>
        <begin position="33"/>
        <end position="130"/>
    </location>
</feature>
<dbReference type="AlphaFoldDB" id="A0A2W1NB09"/>
<reference evidence="3 4" key="1">
    <citation type="submission" date="2018-06" db="EMBL/GenBank/DDBJ databases">
        <title>The draft genome sequence of Crocinitomix sp. SM1701.</title>
        <authorList>
            <person name="Zhang X."/>
        </authorList>
    </citation>
    <scope>NUCLEOTIDE SEQUENCE [LARGE SCALE GENOMIC DNA]</scope>
    <source>
        <strain evidence="3 4">SM1701</strain>
    </source>
</reference>
<proteinExistence type="predicted"/>
<evidence type="ECO:0000259" key="2">
    <source>
        <dbReference type="Pfam" id="PF13600"/>
    </source>
</evidence>
<dbReference type="InterPro" id="IPR037291">
    <property type="entry name" value="DUF4139"/>
</dbReference>
<dbReference type="PANTHER" id="PTHR31005">
    <property type="entry name" value="DUF4139 DOMAIN-CONTAINING PROTEIN"/>
    <property type="match status" value="1"/>
</dbReference>
<feature type="domain" description="DUF4139" evidence="1">
    <location>
        <begin position="217"/>
        <end position="542"/>
    </location>
</feature>
<accession>A0A2W1NB09</accession>
<organism evidence="3 4">
    <name type="scientific">Putridiphycobacter roseus</name>
    <dbReference type="NCBI Taxonomy" id="2219161"/>
    <lineage>
        <taxon>Bacteria</taxon>
        <taxon>Pseudomonadati</taxon>
        <taxon>Bacteroidota</taxon>
        <taxon>Flavobacteriia</taxon>
        <taxon>Flavobacteriales</taxon>
        <taxon>Crocinitomicaceae</taxon>
        <taxon>Putridiphycobacter</taxon>
    </lineage>
</organism>
<evidence type="ECO:0000313" key="3">
    <source>
        <dbReference type="EMBL" id="PZE16465.1"/>
    </source>
</evidence>
<dbReference type="Pfam" id="PF13600">
    <property type="entry name" value="DUF4140"/>
    <property type="match status" value="1"/>
</dbReference>
<dbReference type="InterPro" id="IPR011935">
    <property type="entry name" value="CHP02231"/>
</dbReference>
<comment type="caution">
    <text evidence="3">The sequence shown here is derived from an EMBL/GenBank/DDBJ whole genome shotgun (WGS) entry which is preliminary data.</text>
</comment>
<gene>
    <name evidence="3" type="ORF">DNU06_13025</name>
</gene>
<dbReference type="OrthoDB" id="634585at2"/>
<dbReference type="Pfam" id="PF13598">
    <property type="entry name" value="DUF4139"/>
    <property type="match status" value="1"/>
</dbReference>
<protein>
    <recommendedName>
        <fullName evidence="5">Mucoidy inhibitor MuiA family protein</fullName>
    </recommendedName>
</protein>
<dbReference type="PANTHER" id="PTHR31005:SF8">
    <property type="entry name" value="DUF4139 DOMAIN-CONTAINING PROTEIN"/>
    <property type="match status" value="1"/>
</dbReference>
<name>A0A2W1NB09_9FLAO</name>
<dbReference type="InterPro" id="IPR025554">
    <property type="entry name" value="DUF4140"/>
</dbReference>
<evidence type="ECO:0000313" key="4">
    <source>
        <dbReference type="Proteomes" id="UP000249248"/>
    </source>
</evidence>
<evidence type="ECO:0000259" key="1">
    <source>
        <dbReference type="Pfam" id="PF13598"/>
    </source>
</evidence>
<sequence length="559" mass="62744">MKSVLLFTIFFWNAHLFAQKDFEQSIATKIKEVTVFITGGEVKRTTPVSVKKGRNILTYTGISTVVDQKSIQFIADKSVTMVSVSTAIDYLKFTDDNPIFKAINDSLRMYHESKQNFQDEVNAYQSELQLIKTNMNIKGNQATLLASELKAMADYHLKRTMELNKIISSYKGKQKKVQTRIHALSSQLQELNYKEQTHSNQIVVIVDSKSDRTINTELKYVISNCGWQANYDLSAQDVSGIINLKYKAKVFNNTGNDWEEVKLTLSSSNPNLSASAPILDAWFLNNRTVSSAFAKRKAVIVPQNRGYDQWYSNASVPQMSQNLSGVGGKLGADKVGDAVKITSIEVPQLSSEFPIKIPYSIPSNSKPYLVAIDAFDLPATFSHKAVPKLDKDAFLMANIVGWEKLNLIPGPSNVYYQGVYVGESYLNTCNVDDTLSLSFGRDNKVVVEKKLMEEFSNTKMIGANKKDTYTYEIIVKNNMGTTLNMDLFDQIPISQESDITVSVNEISSAFQNEDTGILSWKLALQPGQQQVYKVSFTIKYPKNRNITVKKYRTISAPSF</sequence>
<evidence type="ECO:0008006" key="5">
    <source>
        <dbReference type="Google" id="ProtNLM"/>
    </source>
</evidence>